<sequence>MKFAYENDVHVIEGDIVNKVKSFWSFTNTTRTQTRIPAHMSVNQNDLSHSQDIVDAFAAQFAQIFTPSIGTSEGTFTHRLSFEVGHIDEEDVLVVLMLTYLLF</sequence>
<organism evidence="1 2">
    <name type="scientific">Popillia japonica</name>
    <name type="common">Japanese beetle</name>
    <dbReference type="NCBI Taxonomy" id="7064"/>
    <lineage>
        <taxon>Eukaryota</taxon>
        <taxon>Metazoa</taxon>
        <taxon>Ecdysozoa</taxon>
        <taxon>Arthropoda</taxon>
        <taxon>Hexapoda</taxon>
        <taxon>Insecta</taxon>
        <taxon>Pterygota</taxon>
        <taxon>Neoptera</taxon>
        <taxon>Endopterygota</taxon>
        <taxon>Coleoptera</taxon>
        <taxon>Polyphaga</taxon>
        <taxon>Scarabaeiformia</taxon>
        <taxon>Scarabaeidae</taxon>
        <taxon>Rutelinae</taxon>
        <taxon>Popillia</taxon>
    </lineage>
</organism>
<accession>A0AAW1JR02</accession>
<proteinExistence type="predicted"/>
<name>A0AAW1JR02_POPJA</name>
<reference evidence="1 2" key="1">
    <citation type="journal article" date="2024" name="BMC Genomics">
        <title>De novo assembly and annotation of Popillia japonica's genome with initial clues to its potential as an invasive pest.</title>
        <authorList>
            <person name="Cucini C."/>
            <person name="Boschi S."/>
            <person name="Funari R."/>
            <person name="Cardaioli E."/>
            <person name="Iannotti N."/>
            <person name="Marturano G."/>
            <person name="Paoli F."/>
            <person name="Bruttini M."/>
            <person name="Carapelli A."/>
            <person name="Frati F."/>
            <person name="Nardi F."/>
        </authorList>
    </citation>
    <scope>NUCLEOTIDE SEQUENCE [LARGE SCALE GENOMIC DNA]</scope>
    <source>
        <strain evidence="1">DMR45628</strain>
    </source>
</reference>
<keyword evidence="2" id="KW-1185">Reference proteome</keyword>
<comment type="caution">
    <text evidence="1">The sequence shown here is derived from an EMBL/GenBank/DDBJ whole genome shotgun (WGS) entry which is preliminary data.</text>
</comment>
<protein>
    <submittedName>
        <fullName evidence="1">Uncharacterized protein</fullName>
    </submittedName>
</protein>
<dbReference type="Proteomes" id="UP001458880">
    <property type="component" value="Unassembled WGS sequence"/>
</dbReference>
<evidence type="ECO:0000313" key="2">
    <source>
        <dbReference type="Proteomes" id="UP001458880"/>
    </source>
</evidence>
<dbReference type="AlphaFoldDB" id="A0AAW1JR02"/>
<dbReference type="EMBL" id="JASPKY010000345">
    <property type="protein sequence ID" value="KAK9707642.1"/>
    <property type="molecule type" value="Genomic_DNA"/>
</dbReference>
<evidence type="ECO:0000313" key="1">
    <source>
        <dbReference type="EMBL" id="KAK9707642.1"/>
    </source>
</evidence>
<gene>
    <name evidence="1" type="ORF">QE152_g27737</name>
</gene>